<accession>A0AAD5JN16</accession>
<dbReference type="Proteomes" id="UP001209540">
    <property type="component" value="Unassembled WGS sequence"/>
</dbReference>
<dbReference type="EMBL" id="JAIXMP010000046">
    <property type="protein sequence ID" value="KAI9246451.1"/>
    <property type="molecule type" value="Genomic_DNA"/>
</dbReference>
<comment type="caution">
    <text evidence="2">The sequence shown here is derived from an EMBL/GenBank/DDBJ whole genome shotgun (WGS) entry which is preliminary data.</text>
</comment>
<name>A0AAD5JN16_9FUNG</name>
<keyword evidence="1" id="KW-0175">Coiled coil</keyword>
<sequence>MAKNLEHEIIRIEKEIRDKRKRATCLRAFHKHTDRQIQRQHAYHSIMSLPSSSTSNKNKSLPWLLNQDLVHQQKHSKQISIQELCDQIDHEAPDPQDIINLLAISKSANTFFDLIKQRLNELEIPDSNDGIKQSRQRVDDRHSPVKDRIHKILEDQVHDVENIMEECATLETRAGQLEQELRTRIRKLYPDISVQIILFKRICAEAQNQNMIAQRKIIQEQANALQARVLTITTSTKNNHSSDSITHNIKETVDNVVQKQNQISQKMALIQSAPEKLEKQREKLDQEEKRKRIMLLEQLERNCNELRGSVQRKIDVFHQLPLTPGSDDAIAMKGDNTRLEQIRDCFHPYLQLSRQGVIDQLGQVLTRVNALVVSDPPKLKLRETLESLGTRWQQDLGQNDISVEEPRPREDAVDAIVKLVAALIKHSTRQQSEFVTKQEKLLTLKLNMLQQAEKEIMSTVDAIEERQCIEDGTIGLDYTFEDRTLQEWMSILEE</sequence>
<reference evidence="2" key="1">
    <citation type="journal article" date="2022" name="IScience">
        <title>Evolution of zygomycete secretomes and the origins of terrestrial fungal ecologies.</title>
        <authorList>
            <person name="Chang Y."/>
            <person name="Wang Y."/>
            <person name="Mondo S."/>
            <person name="Ahrendt S."/>
            <person name="Andreopoulos W."/>
            <person name="Barry K."/>
            <person name="Beard J."/>
            <person name="Benny G.L."/>
            <person name="Blankenship S."/>
            <person name="Bonito G."/>
            <person name="Cuomo C."/>
            <person name="Desiro A."/>
            <person name="Gervers K.A."/>
            <person name="Hundley H."/>
            <person name="Kuo A."/>
            <person name="LaButti K."/>
            <person name="Lang B.F."/>
            <person name="Lipzen A."/>
            <person name="O'Donnell K."/>
            <person name="Pangilinan J."/>
            <person name="Reynolds N."/>
            <person name="Sandor L."/>
            <person name="Smith M.E."/>
            <person name="Tsang A."/>
            <person name="Grigoriev I.V."/>
            <person name="Stajich J.E."/>
            <person name="Spatafora J.W."/>
        </authorList>
    </citation>
    <scope>NUCLEOTIDE SEQUENCE</scope>
    <source>
        <strain evidence="2">RSA 2281</strain>
    </source>
</reference>
<dbReference type="AlphaFoldDB" id="A0AAD5JN16"/>
<evidence type="ECO:0000313" key="2">
    <source>
        <dbReference type="EMBL" id="KAI9246451.1"/>
    </source>
</evidence>
<reference evidence="2" key="2">
    <citation type="submission" date="2023-02" db="EMBL/GenBank/DDBJ databases">
        <authorList>
            <consortium name="DOE Joint Genome Institute"/>
            <person name="Mondo S.J."/>
            <person name="Chang Y."/>
            <person name="Wang Y."/>
            <person name="Ahrendt S."/>
            <person name="Andreopoulos W."/>
            <person name="Barry K."/>
            <person name="Beard J."/>
            <person name="Benny G.L."/>
            <person name="Blankenship S."/>
            <person name="Bonito G."/>
            <person name="Cuomo C."/>
            <person name="Desiro A."/>
            <person name="Gervers K.A."/>
            <person name="Hundley H."/>
            <person name="Kuo A."/>
            <person name="LaButti K."/>
            <person name="Lang B.F."/>
            <person name="Lipzen A."/>
            <person name="O'Donnell K."/>
            <person name="Pangilinan J."/>
            <person name="Reynolds N."/>
            <person name="Sandor L."/>
            <person name="Smith M.W."/>
            <person name="Tsang A."/>
            <person name="Grigoriev I.V."/>
            <person name="Stajich J.E."/>
            <person name="Spatafora J.W."/>
        </authorList>
    </citation>
    <scope>NUCLEOTIDE SEQUENCE</scope>
    <source>
        <strain evidence="2">RSA 2281</strain>
    </source>
</reference>
<proteinExistence type="predicted"/>
<organism evidence="2 3">
    <name type="scientific">Phascolomyces articulosus</name>
    <dbReference type="NCBI Taxonomy" id="60185"/>
    <lineage>
        <taxon>Eukaryota</taxon>
        <taxon>Fungi</taxon>
        <taxon>Fungi incertae sedis</taxon>
        <taxon>Mucoromycota</taxon>
        <taxon>Mucoromycotina</taxon>
        <taxon>Mucoromycetes</taxon>
        <taxon>Mucorales</taxon>
        <taxon>Lichtheimiaceae</taxon>
        <taxon>Phascolomyces</taxon>
    </lineage>
</organism>
<keyword evidence="3" id="KW-1185">Reference proteome</keyword>
<gene>
    <name evidence="2" type="ORF">BDA99DRAFT_543247</name>
</gene>
<evidence type="ECO:0000256" key="1">
    <source>
        <dbReference type="SAM" id="Coils"/>
    </source>
</evidence>
<evidence type="ECO:0000313" key="3">
    <source>
        <dbReference type="Proteomes" id="UP001209540"/>
    </source>
</evidence>
<feature type="coiled-coil region" evidence="1">
    <location>
        <begin position="153"/>
        <end position="228"/>
    </location>
</feature>
<feature type="coiled-coil region" evidence="1">
    <location>
        <begin position="270"/>
        <end position="316"/>
    </location>
</feature>
<protein>
    <submittedName>
        <fullName evidence="2">Uncharacterized protein</fullName>
    </submittedName>
</protein>